<dbReference type="Pfam" id="PF13482">
    <property type="entry name" value="RNase_H_2"/>
    <property type="match status" value="1"/>
</dbReference>
<dbReference type="InterPro" id="IPR038720">
    <property type="entry name" value="YprB_RNase_H-like_dom"/>
</dbReference>
<dbReference type="Proteomes" id="UP000887023">
    <property type="component" value="Chromosome"/>
</dbReference>
<accession>A0ABX8SF38</accession>
<dbReference type="RefSeq" id="WP_066472286.1">
    <property type="nucleotide sequence ID" value="NZ_CBCRUZ010000006.1"/>
</dbReference>
<protein>
    <submittedName>
        <fullName evidence="3">TM0106 family RecB-like putative nuclease</fullName>
    </submittedName>
</protein>
<keyword evidence="4" id="KW-1185">Reference proteome</keyword>
<feature type="domain" description="YprB ribonuclease H-like" evidence="2">
    <location>
        <begin position="419"/>
        <end position="500"/>
    </location>
</feature>
<dbReference type="EMBL" id="CP079105">
    <property type="protein sequence ID" value="QXQ15574.1"/>
    <property type="molecule type" value="Genomic_DNA"/>
</dbReference>
<dbReference type="InterPro" id="IPR019993">
    <property type="entry name" value="RecB_nuclease_TM0106_put"/>
</dbReference>
<feature type="compositionally biased region" description="Basic and acidic residues" evidence="1">
    <location>
        <begin position="143"/>
        <end position="154"/>
    </location>
</feature>
<dbReference type="SUPFAM" id="SSF53098">
    <property type="entry name" value="Ribonuclease H-like"/>
    <property type="match status" value="1"/>
</dbReference>
<evidence type="ECO:0000313" key="4">
    <source>
        <dbReference type="Proteomes" id="UP000887023"/>
    </source>
</evidence>
<gene>
    <name evidence="3" type="ORF">KV203_00430</name>
</gene>
<name>A0ABX8SF38_9ACTN</name>
<dbReference type="InterPro" id="IPR012337">
    <property type="entry name" value="RNaseH-like_sf"/>
</dbReference>
<proteinExistence type="predicted"/>
<reference evidence="3" key="1">
    <citation type="submission" date="2021-07" db="EMBL/GenBank/DDBJ databases">
        <title>Candidatus Kaistella beijingensis sp. nov. isolated from a municipal wastewater treatment plant is involved in sludge foaming.</title>
        <authorList>
            <person name="Song Y."/>
            <person name="Liu S.-J."/>
        </authorList>
    </citation>
    <scope>NUCLEOTIDE SEQUENCE</scope>
    <source>
        <strain evidence="3">DSM 43998</strain>
    </source>
</reference>
<sequence length="518" mass="57478">MLSSCRHRLHLDRFDPAAAGLVESLGVRQRRDAALAYREQVRARLAAAAPDLVQIDPELSVAQRAAATLAACAAGADRIWGGLLPSDPTTGRRGGAELLLRDTAHGGYRPVIVVNHKVTDPIGDGAPPASRASTSSVFDWDPQPDHDRKVRPQQRDQLRLSHVYRMLQDQGLASPAAVGGVIGYGSDRVLVHDLTPVLPEYDRRLADRLAVARGQLRTEPSRVGECRDCSWWPRCSARLTELRDVSLVAPGSRADVLRAVEVRTVDELARYTGAAPPDWQYGAFDETVVTARAWLAGIPLIRRVERVAVHRADVEVDVDLESYQEHGAYLWGALYQDRYLPFVTWDPLPTADEGRSFAEFWTWLIGVRQRTHAAGRTFAAYCYSRTAEDRWMYASARRFAGRAGVPDEAEVRAFVDGPDWVDMYQAVNDQFICPQGKGLKKVAPVAGFAWRDPEAGGEASMQWYRAAVGYAGPDDPGQRRRLLEYNEDDVRATRRLREWMSEQADISVPFAGDLGPPS</sequence>
<dbReference type="NCBIfam" id="TIGR03491">
    <property type="entry name" value="TM0106 family RecB-like putative nuclease"/>
    <property type="match status" value="1"/>
</dbReference>
<evidence type="ECO:0000313" key="3">
    <source>
        <dbReference type="EMBL" id="QXQ15574.1"/>
    </source>
</evidence>
<evidence type="ECO:0000259" key="2">
    <source>
        <dbReference type="Pfam" id="PF13482"/>
    </source>
</evidence>
<organism evidence="3 4">
    <name type="scientific">Skermania pinensis</name>
    <dbReference type="NCBI Taxonomy" id="39122"/>
    <lineage>
        <taxon>Bacteria</taxon>
        <taxon>Bacillati</taxon>
        <taxon>Actinomycetota</taxon>
        <taxon>Actinomycetes</taxon>
        <taxon>Mycobacteriales</taxon>
        <taxon>Gordoniaceae</taxon>
        <taxon>Skermania</taxon>
    </lineage>
</organism>
<feature type="region of interest" description="Disordered" evidence="1">
    <location>
        <begin position="119"/>
        <end position="154"/>
    </location>
</feature>
<evidence type="ECO:0000256" key="1">
    <source>
        <dbReference type="SAM" id="MobiDB-lite"/>
    </source>
</evidence>